<reference evidence="4 5" key="1">
    <citation type="journal article" date="2024" name="Commun. Biol.">
        <title>Comparative genomic analysis of thermophilic fungi reveals convergent evolutionary adaptations and gene losses.</title>
        <authorList>
            <person name="Steindorff A.S."/>
            <person name="Aguilar-Pontes M.V."/>
            <person name="Robinson A.J."/>
            <person name="Andreopoulos B."/>
            <person name="LaButti K."/>
            <person name="Kuo A."/>
            <person name="Mondo S."/>
            <person name="Riley R."/>
            <person name="Otillar R."/>
            <person name="Haridas S."/>
            <person name="Lipzen A."/>
            <person name="Grimwood J."/>
            <person name="Schmutz J."/>
            <person name="Clum A."/>
            <person name="Reid I.D."/>
            <person name="Moisan M.C."/>
            <person name="Butler G."/>
            <person name="Nguyen T.T.M."/>
            <person name="Dewar K."/>
            <person name="Conant G."/>
            <person name="Drula E."/>
            <person name="Henrissat B."/>
            <person name="Hansel C."/>
            <person name="Singer S."/>
            <person name="Hutchinson M.I."/>
            <person name="de Vries R.P."/>
            <person name="Natvig D.O."/>
            <person name="Powell A.J."/>
            <person name="Tsang A."/>
            <person name="Grigoriev I.V."/>
        </authorList>
    </citation>
    <scope>NUCLEOTIDE SEQUENCE [LARGE SCALE GENOMIC DNA]</scope>
    <source>
        <strain evidence="4 5">CBS 494.80</strain>
    </source>
</reference>
<dbReference type="InterPro" id="IPR056024">
    <property type="entry name" value="DUF7605"/>
</dbReference>
<dbReference type="EMBL" id="JAZHXI010000003">
    <property type="protein sequence ID" value="KAL2073412.1"/>
    <property type="molecule type" value="Genomic_DNA"/>
</dbReference>
<feature type="region of interest" description="Disordered" evidence="1">
    <location>
        <begin position="1"/>
        <end position="51"/>
    </location>
</feature>
<organism evidence="4 5">
    <name type="scientific">Oculimacula yallundae</name>
    <dbReference type="NCBI Taxonomy" id="86028"/>
    <lineage>
        <taxon>Eukaryota</taxon>
        <taxon>Fungi</taxon>
        <taxon>Dikarya</taxon>
        <taxon>Ascomycota</taxon>
        <taxon>Pezizomycotina</taxon>
        <taxon>Leotiomycetes</taxon>
        <taxon>Helotiales</taxon>
        <taxon>Ploettnerulaceae</taxon>
        <taxon>Oculimacula</taxon>
    </lineage>
</organism>
<accession>A0ABR4CUZ0</accession>
<evidence type="ECO:0008006" key="6">
    <source>
        <dbReference type="Google" id="ProtNLM"/>
    </source>
</evidence>
<feature type="domain" description="DUF7605" evidence="3">
    <location>
        <begin position="662"/>
        <end position="826"/>
    </location>
</feature>
<gene>
    <name evidence="4" type="ORF">VTL71DRAFT_10736</name>
</gene>
<evidence type="ECO:0000313" key="5">
    <source>
        <dbReference type="Proteomes" id="UP001595075"/>
    </source>
</evidence>
<evidence type="ECO:0000259" key="2">
    <source>
        <dbReference type="Pfam" id="PF00350"/>
    </source>
</evidence>
<feature type="domain" description="Dynamin N-terminal" evidence="2">
    <location>
        <begin position="122"/>
        <end position="360"/>
    </location>
</feature>
<evidence type="ECO:0000256" key="1">
    <source>
        <dbReference type="SAM" id="MobiDB-lite"/>
    </source>
</evidence>
<dbReference type="SUPFAM" id="SSF52540">
    <property type="entry name" value="P-loop containing nucleoside triphosphate hydrolases"/>
    <property type="match status" value="1"/>
</dbReference>
<comment type="caution">
    <text evidence="4">The sequence shown here is derived from an EMBL/GenBank/DDBJ whole genome shotgun (WGS) entry which is preliminary data.</text>
</comment>
<dbReference type="Pfam" id="PF24564">
    <property type="entry name" value="DUF7605"/>
    <property type="match status" value="1"/>
</dbReference>
<name>A0ABR4CUZ0_9HELO</name>
<dbReference type="InterPro" id="IPR045063">
    <property type="entry name" value="Dynamin_N"/>
</dbReference>
<dbReference type="Pfam" id="PF00350">
    <property type="entry name" value="Dynamin_N"/>
    <property type="match status" value="1"/>
</dbReference>
<dbReference type="InterPro" id="IPR027417">
    <property type="entry name" value="P-loop_NTPase"/>
</dbReference>
<sequence length="952" mass="108262">MKDKTHKNPPGSVPRVKRKYTKRKIEVKAKRSESPTGWASDLEEKPVETPVSSRNAEIVEDQLESLEVRTHRKEQMVQIGVSFLSRLQALMEKDGWQYPECDAWAEQCMSMKAMGGKPRTLIGVLGVTGAGKSSLLNALVREEELLPTNCMRACTAVVVEVSYNQSNDPQQAYAAEIEFCDAAEWIAEFEILRRDIEDLMEEGSSASESDSELAIATSKLQAVYPGMELSELLAMSREDIVRDPKLAQILNGSSKILYCSTAKALLRSIKEYVDSSNRSSESDSPEYWPLVRLVKIFTKADILKDGLVLVDLPGVGDSNAARGKVAKGYLKNLNHIWIVADTNRAVSEKVAENLLDTTLKEHLYMNESYDDKFVSFITTKTDNINTSEVIRSLDLQDTAMKEDIDREALLSAEHDDATRPPKRKLGDMIDESVGNKPDENRIAILDQELYKLSAAIRLKCIQARNKYTRDRLRIQFMDGVMDLMREFTALDKMSSKSSVMDEAALHNLTGNLNVFTISTKGFQKLLGMFRREPPMPEFRTLEDTGIPDLENFAIWCTMEVREAASDKFLAELASRMPSIRYWAEEGQNEYRLSETQRDHLLRCLEEQTTILKQVEKRANTNMRQNLRRTLNLKLVQACVEAIDAGTSEISATAIAFSKTSGKIRTELAWGTWRAVVRRNGKFEKQNPKLTYDLNKRLTKPFMKPILSPWKILFRNKLPLHHRIYTSLVLEALSNFRLSFKCSIKETCGVFPPLQRIMARVSADQDRVTSSVNSYLKIRQTRAEEARENIPGYIRTSLQPFYTECMLIKGRGSLTRMKDLLRDFVEAHARSMFEQASYATISELKKVDKILIREPSSEVQKILDSIIEDLRHIINTSAAPLQTLEIKKESQNLRNSVLEELQELEDQLTRLMPSYSTDAKASLHTGLAGFKHINLAEEYIEYADENEEEKESF</sequence>
<proteinExistence type="predicted"/>
<evidence type="ECO:0000313" key="4">
    <source>
        <dbReference type="EMBL" id="KAL2073412.1"/>
    </source>
</evidence>
<protein>
    <recommendedName>
        <fullName evidence="6">Nuclear GTPase SLIP-GC</fullName>
    </recommendedName>
</protein>
<feature type="compositionally biased region" description="Basic and acidic residues" evidence="1">
    <location>
        <begin position="23"/>
        <end position="33"/>
    </location>
</feature>
<dbReference type="PANTHER" id="PTHR36681:SF3">
    <property type="entry name" value="NUCLEAR GTPASE, GERMINAL CENTER-ASSOCIATED, TANDEM DUPLICATE 3"/>
    <property type="match status" value="1"/>
</dbReference>
<evidence type="ECO:0000259" key="3">
    <source>
        <dbReference type="Pfam" id="PF24564"/>
    </source>
</evidence>
<dbReference type="Proteomes" id="UP001595075">
    <property type="component" value="Unassembled WGS sequence"/>
</dbReference>
<dbReference type="Gene3D" id="3.40.50.300">
    <property type="entry name" value="P-loop containing nucleotide triphosphate hydrolases"/>
    <property type="match status" value="1"/>
</dbReference>
<dbReference type="PANTHER" id="PTHR36681">
    <property type="entry name" value="NUCLEAR GTPASE, GERMINAL CENTER-ASSOCIATED, TANDEM DUPLICATE 3"/>
    <property type="match status" value="1"/>
</dbReference>
<keyword evidence="5" id="KW-1185">Reference proteome</keyword>